<feature type="compositionally biased region" description="Acidic residues" evidence="8">
    <location>
        <begin position="147"/>
        <end position="167"/>
    </location>
</feature>
<feature type="binding site" evidence="7">
    <location>
        <position position="433"/>
    </location>
    <ligand>
        <name>Zn(2+)</name>
        <dbReference type="ChEBI" id="CHEBI:29105"/>
    </ligand>
</feature>
<keyword evidence="6" id="KW-0520">NAD</keyword>
<feature type="compositionally biased region" description="Basic and acidic residues" evidence="8">
    <location>
        <begin position="36"/>
        <end position="61"/>
    </location>
</feature>
<feature type="active site" description="Proton acceptor" evidence="7">
    <location>
        <position position="401"/>
    </location>
</feature>
<feature type="binding site" evidence="7">
    <location>
        <position position="409"/>
    </location>
    <ligand>
        <name>Zn(2+)</name>
        <dbReference type="ChEBI" id="CHEBI:29105"/>
    </ligand>
</feature>
<dbReference type="InterPro" id="IPR050134">
    <property type="entry name" value="NAD-dep_sirtuin_deacylases"/>
</dbReference>
<dbReference type="Gene3D" id="3.40.50.1220">
    <property type="entry name" value="TPP-binding domain"/>
    <property type="match status" value="1"/>
</dbReference>
<comment type="similarity">
    <text evidence="2">Belongs to the sirtuin family. Class I subfamily.</text>
</comment>
<feature type="domain" description="Deacetylase sirtuin-type" evidence="9">
    <location>
        <begin position="274"/>
        <end position="558"/>
    </location>
</feature>
<evidence type="ECO:0000256" key="6">
    <source>
        <dbReference type="ARBA" id="ARBA00023027"/>
    </source>
</evidence>
<dbReference type="InterPro" id="IPR026591">
    <property type="entry name" value="Sirtuin_cat_small_dom_sf"/>
</dbReference>
<keyword evidence="11" id="KW-1185">Reference proteome</keyword>
<evidence type="ECO:0000256" key="2">
    <source>
        <dbReference type="ARBA" id="ARBA00006924"/>
    </source>
</evidence>
<dbReference type="PANTHER" id="PTHR11085">
    <property type="entry name" value="NAD-DEPENDENT PROTEIN DEACYLASE SIRTUIN-5, MITOCHONDRIAL-RELATED"/>
    <property type="match status" value="1"/>
</dbReference>
<comment type="cofactor">
    <cofactor evidence="1">
        <name>Zn(2+)</name>
        <dbReference type="ChEBI" id="CHEBI:29105"/>
    </cofactor>
</comment>
<dbReference type="RefSeq" id="XP_018735076.1">
    <property type="nucleotide sequence ID" value="XM_018882826.1"/>
</dbReference>
<feature type="binding site" evidence="7">
    <location>
        <position position="436"/>
    </location>
    <ligand>
        <name>Zn(2+)</name>
        <dbReference type="ChEBI" id="CHEBI:29105"/>
    </ligand>
</feature>
<keyword evidence="3" id="KW-0808">Transferase</keyword>
<keyword evidence="4 7" id="KW-0479">Metal-binding</keyword>
<evidence type="ECO:0000259" key="9">
    <source>
        <dbReference type="PROSITE" id="PS50305"/>
    </source>
</evidence>
<dbReference type="GO" id="GO:0046970">
    <property type="term" value="F:histone H4K16 deacetylase activity, NAD-dependent"/>
    <property type="evidence" value="ECO:0007669"/>
    <property type="project" value="TreeGrafter"/>
</dbReference>
<keyword evidence="5 7" id="KW-0862">Zinc</keyword>
<accession>A0A167D863</accession>
<dbReference type="OrthoDB" id="420264at2759"/>
<feature type="region of interest" description="Disordered" evidence="8">
    <location>
        <begin position="444"/>
        <end position="463"/>
    </location>
</feature>
<dbReference type="PANTHER" id="PTHR11085:SF9">
    <property type="entry name" value="NAD-DEPENDENT PROTEIN DEACETYLASE SIRTUIN-1"/>
    <property type="match status" value="1"/>
</dbReference>
<proteinExistence type="inferred from homology"/>
<feature type="region of interest" description="Disordered" evidence="8">
    <location>
        <begin position="603"/>
        <end position="636"/>
    </location>
</feature>
<dbReference type="Proteomes" id="UP000189580">
    <property type="component" value="Chromosome a"/>
</dbReference>
<dbReference type="InterPro" id="IPR026590">
    <property type="entry name" value="Ssirtuin_cat_dom"/>
</dbReference>
<evidence type="ECO:0000256" key="5">
    <source>
        <dbReference type="ARBA" id="ARBA00022833"/>
    </source>
</evidence>
<dbReference type="GO" id="GO:0046872">
    <property type="term" value="F:metal ion binding"/>
    <property type="evidence" value="ECO:0007669"/>
    <property type="project" value="UniProtKB-KW"/>
</dbReference>
<dbReference type="InterPro" id="IPR029035">
    <property type="entry name" value="DHS-like_NAD/FAD-binding_dom"/>
</dbReference>
<evidence type="ECO:0000313" key="10">
    <source>
        <dbReference type="EMBL" id="ANB12599.1"/>
    </source>
</evidence>
<evidence type="ECO:0000256" key="1">
    <source>
        <dbReference type="ARBA" id="ARBA00001947"/>
    </source>
</evidence>
<gene>
    <name evidence="10" type="primary">HST1</name>
    <name evidence="10" type="ORF">AWJ20_857</name>
</gene>
<dbReference type="KEGG" id="slb:AWJ20_857"/>
<reference evidence="10 11" key="1">
    <citation type="submission" date="2016-02" db="EMBL/GenBank/DDBJ databases">
        <title>Complete genome sequence and transcriptome regulation of the pentose utilising yeast Sugiyamaella lignohabitans.</title>
        <authorList>
            <person name="Bellasio M."/>
            <person name="Peymann A."/>
            <person name="Valli M."/>
            <person name="Sipitzky M."/>
            <person name="Graf A."/>
            <person name="Sauer M."/>
            <person name="Marx H."/>
            <person name="Mattanovich D."/>
        </authorList>
    </citation>
    <scope>NUCLEOTIDE SEQUENCE [LARGE SCALE GENOMIC DNA]</scope>
    <source>
        <strain evidence="10 11">CBS 10342</strain>
    </source>
</reference>
<name>A0A167D863_9ASCO</name>
<evidence type="ECO:0000256" key="3">
    <source>
        <dbReference type="ARBA" id="ARBA00022679"/>
    </source>
</evidence>
<dbReference type="SUPFAM" id="SSF52467">
    <property type="entry name" value="DHS-like NAD/FAD-binding domain"/>
    <property type="match status" value="1"/>
</dbReference>
<dbReference type="AlphaFoldDB" id="A0A167D863"/>
<dbReference type="Gene3D" id="3.30.1600.10">
    <property type="entry name" value="SIR2/SIRT2 'Small Domain"/>
    <property type="match status" value="1"/>
</dbReference>
<feature type="compositionally biased region" description="Basic and acidic residues" evidence="8">
    <location>
        <begin position="107"/>
        <end position="129"/>
    </location>
</feature>
<evidence type="ECO:0000313" key="11">
    <source>
        <dbReference type="Proteomes" id="UP000189580"/>
    </source>
</evidence>
<evidence type="ECO:0000256" key="8">
    <source>
        <dbReference type="SAM" id="MobiDB-lite"/>
    </source>
</evidence>
<dbReference type="PROSITE" id="PS50305">
    <property type="entry name" value="SIRTUIN"/>
    <property type="match status" value="1"/>
</dbReference>
<dbReference type="EMBL" id="CP014501">
    <property type="protein sequence ID" value="ANB12599.1"/>
    <property type="molecule type" value="Genomic_DNA"/>
</dbReference>
<dbReference type="InterPro" id="IPR003000">
    <property type="entry name" value="Sirtuin"/>
</dbReference>
<evidence type="ECO:0000256" key="7">
    <source>
        <dbReference type="PROSITE-ProRule" id="PRU00236"/>
    </source>
</evidence>
<feature type="compositionally biased region" description="Basic and acidic residues" evidence="8">
    <location>
        <begin position="444"/>
        <end position="453"/>
    </location>
</feature>
<protein>
    <submittedName>
        <fullName evidence="10">Histone deacetylase HST1</fullName>
    </submittedName>
</protein>
<dbReference type="GO" id="GO:0070403">
    <property type="term" value="F:NAD+ binding"/>
    <property type="evidence" value="ECO:0007669"/>
    <property type="project" value="InterPro"/>
</dbReference>
<dbReference type="GO" id="GO:0005634">
    <property type="term" value="C:nucleus"/>
    <property type="evidence" value="ECO:0007669"/>
    <property type="project" value="TreeGrafter"/>
</dbReference>
<sequence length="636" mass="70476">MGSEPLKRTFVEEVKGEEIGQHEVVVTVIGKDEQSVKKFKKDEAVSGIHADTEASSEKPDADVDAGPDQPKDDDQESKSYSPPGLIGIDKLEQIYNFSDDSEDDDDLQNHELLGEGADGHNQVESEQGERPSTLQNGGKGDGRAGDYEDDDGDDVSDDESDDEEDSLEPWQEAIIDEMEKSVEYPLTAETSLDGEPLITLPKDVSSMIRTELWKNGPIKFMDKFSGPGSEYPPEQVLAALGFRLPIKVASKYSKPQLTPFIRLAIRYTLSSRQRLAYPHTLDDLCQVLKNAKKVIVLTGAGISTSLGIPDFRSESGLYNKLAFLGLNDPQEVFDIALFREDPSIFYSVAKDILPETSKFSPTHAFIKLLQDKGILLRNYTQNIDNLESYAGIDAEKLVQCHGSFATATCVTCGFKTEGEEIFPDIRNGNVPKCPQCQVREKEKNKPAKAKINDSDEDEEDVPKSEGVLKPDITFFGEALPTKFEELLLGGDAHDCDLLICIGTSLKVAPVSEIVRILPPDIPQIYISKTAVHHNEFDITFLGNCDDAVELIVEKMGWSLDHEMTRRHTLDAKQIEGSDDLVYPDGRIIFEDTEAVYRFESDEKKTESKIVSGELITSTESAVRPQEGTTHDADTDR</sequence>
<organism evidence="10 11">
    <name type="scientific">Sugiyamaella lignohabitans</name>
    <dbReference type="NCBI Taxonomy" id="796027"/>
    <lineage>
        <taxon>Eukaryota</taxon>
        <taxon>Fungi</taxon>
        <taxon>Dikarya</taxon>
        <taxon>Ascomycota</taxon>
        <taxon>Saccharomycotina</taxon>
        <taxon>Dipodascomycetes</taxon>
        <taxon>Dipodascales</taxon>
        <taxon>Trichomonascaceae</taxon>
        <taxon>Sugiyamaella</taxon>
    </lineage>
</organism>
<feature type="binding site" evidence="7">
    <location>
        <position position="412"/>
    </location>
    <ligand>
        <name>Zn(2+)</name>
        <dbReference type="ChEBI" id="CHEBI:29105"/>
    </ligand>
</feature>
<dbReference type="GeneID" id="30037935"/>
<feature type="region of interest" description="Disordered" evidence="8">
    <location>
        <begin position="36"/>
        <end position="167"/>
    </location>
</feature>
<evidence type="ECO:0000256" key="4">
    <source>
        <dbReference type="ARBA" id="ARBA00022723"/>
    </source>
</evidence>
<dbReference type="Pfam" id="PF02146">
    <property type="entry name" value="SIR2"/>
    <property type="match status" value="1"/>
</dbReference>